<dbReference type="InterPro" id="IPR013517">
    <property type="entry name" value="FG-GAP"/>
</dbReference>
<evidence type="ECO:0000256" key="2">
    <source>
        <dbReference type="SAM" id="SignalP"/>
    </source>
</evidence>
<evidence type="ECO:0000256" key="1">
    <source>
        <dbReference type="ARBA" id="ARBA00022729"/>
    </source>
</evidence>
<evidence type="ECO:0000313" key="3">
    <source>
        <dbReference type="EMBL" id="KLU06961.1"/>
    </source>
</evidence>
<name>A0A0J1BK99_RHOIS</name>
<dbReference type="InterPro" id="IPR028994">
    <property type="entry name" value="Integrin_alpha_N"/>
</dbReference>
<keyword evidence="4" id="KW-1185">Reference proteome</keyword>
<feature type="chain" id="PRO_5005248732" description="FG-GAP repeat protein" evidence="2">
    <location>
        <begin position="31"/>
        <end position="404"/>
    </location>
</feature>
<evidence type="ECO:0000313" key="4">
    <source>
        <dbReference type="Proteomes" id="UP000036367"/>
    </source>
</evidence>
<dbReference type="AlphaFoldDB" id="A0A0J1BK99"/>
<dbReference type="Pfam" id="PF01839">
    <property type="entry name" value="FG-GAP"/>
    <property type="match status" value="1"/>
</dbReference>
<organism evidence="3 4">
    <name type="scientific">Rhodopirellula islandica</name>
    <dbReference type="NCBI Taxonomy" id="595434"/>
    <lineage>
        <taxon>Bacteria</taxon>
        <taxon>Pseudomonadati</taxon>
        <taxon>Planctomycetota</taxon>
        <taxon>Planctomycetia</taxon>
        <taxon>Pirellulales</taxon>
        <taxon>Pirellulaceae</taxon>
        <taxon>Rhodopirellula</taxon>
    </lineage>
</organism>
<dbReference type="PANTHER" id="PTHR44103">
    <property type="entry name" value="PROPROTEIN CONVERTASE P"/>
    <property type="match status" value="1"/>
</dbReference>
<dbReference type="STRING" id="595434.RISK_000762"/>
<dbReference type="EMBL" id="LECT01000007">
    <property type="protein sequence ID" value="KLU06961.1"/>
    <property type="molecule type" value="Genomic_DNA"/>
</dbReference>
<keyword evidence="1 2" id="KW-0732">Signal</keyword>
<evidence type="ECO:0008006" key="5">
    <source>
        <dbReference type="Google" id="ProtNLM"/>
    </source>
</evidence>
<feature type="signal peptide" evidence="2">
    <location>
        <begin position="1"/>
        <end position="30"/>
    </location>
</feature>
<comment type="caution">
    <text evidence="3">The sequence shown here is derived from an EMBL/GenBank/DDBJ whole genome shotgun (WGS) entry which is preliminary data.</text>
</comment>
<dbReference type="PANTHER" id="PTHR44103:SF1">
    <property type="entry name" value="PROPROTEIN CONVERTASE P"/>
    <property type="match status" value="1"/>
</dbReference>
<reference evidence="3" key="1">
    <citation type="submission" date="2015-05" db="EMBL/GenBank/DDBJ databases">
        <title>Permanent draft genome of Rhodopirellula islandicus K833.</title>
        <authorList>
            <person name="Kizina J."/>
            <person name="Richter M."/>
            <person name="Glockner F.O."/>
            <person name="Harder J."/>
        </authorList>
    </citation>
    <scope>NUCLEOTIDE SEQUENCE [LARGE SCALE GENOMIC DNA]</scope>
    <source>
        <strain evidence="3">K833</strain>
    </source>
</reference>
<dbReference type="Proteomes" id="UP000036367">
    <property type="component" value="Unassembled WGS sequence"/>
</dbReference>
<dbReference type="PATRIC" id="fig|595434.4.peg.739"/>
<dbReference type="Gene3D" id="2.130.10.130">
    <property type="entry name" value="Integrin alpha, N-terminal"/>
    <property type="match status" value="2"/>
</dbReference>
<protein>
    <recommendedName>
        <fullName evidence="5">FG-GAP repeat protein</fullName>
    </recommendedName>
</protein>
<sequence length="404" mass="45082">MAFFFWSDCLMRFRTLFAGCCLLGSLSAPVAELSAEEASAFEIRLLTLDANEGIAAGDVDGDGKTDLVAGRNWFRNGDWAPRPLRAIEDWNGYVQSNGDYLFDVDSDGKLDVIAGSFLPTEVKWYRNPGDEALQLGKMWPESTLVDTGASANEGQLFEDIDGDGRPEWIVNSWKNEVPTVIWRLEPTESKEAGKPAYELKRQVLGEQFNGHGIGVGDINGDGRNDILVGWGWYEQPAEDPWGQPWIAHQDWKLHASLPMLIEDIDQDGDQDLIYGEGHNFGLQWWENTGVDESGSIEWKEHEIDRRFSQPHSMIWVDLDGDGSKDLVTGKRYYAHNGNDPGGKEVPCLYWYSFDVASKSFQRHVIDEGRVGTGLQIIAEDLNDDGKMDLAVAGKSGTYLLLAKP</sequence>
<dbReference type="SUPFAM" id="SSF69318">
    <property type="entry name" value="Integrin alpha N-terminal domain"/>
    <property type="match status" value="1"/>
</dbReference>
<accession>A0A0J1BK99</accession>
<proteinExistence type="predicted"/>
<dbReference type="Pfam" id="PF13517">
    <property type="entry name" value="FG-GAP_3"/>
    <property type="match status" value="2"/>
</dbReference>
<gene>
    <name evidence="3" type="ORF">RISK_000762</name>
</gene>